<gene>
    <name evidence="4" type="ORF">SPRG_00175</name>
</gene>
<feature type="chain" id="PRO_5001635377" evidence="3">
    <location>
        <begin position="21"/>
        <end position="332"/>
    </location>
</feature>
<evidence type="ECO:0000256" key="2">
    <source>
        <dbReference type="SAM" id="Phobius"/>
    </source>
</evidence>
<feature type="region of interest" description="Disordered" evidence="1">
    <location>
        <begin position="253"/>
        <end position="276"/>
    </location>
</feature>
<evidence type="ECO:0000256" key="3">
    <source>
        <dbReference type="SAM" id="SignalP"/>
    </source>
</evidence>
<dbReference type="KEGG" id="spar:SPRG_00175"/>
<dbReference type="RefSeq" id="XP_012193672.1">
    <property type="nucleotide sequence ID" value="XM_012338282.1"/>
</dbReference>
<dbReference type="AlphaFoldDB" id="A0A067D9K0"/>
<evidence type="ECO:0000313" key="4">
    <source>
        <dbReference type="EMBL" id="KDO35326.1"/>
    </source>
</evidence>
<evidence type="ECO:0000256" key="1">
    <source>
        <dbReference type="SAM" id="MobiDB-lite"/>
    </source>
</evidence>
<proteinExistence type="predicted"/>
<reference evidence="4 5" key="1">
    <citation type="journal article" date="2013" name="PLoS Genet.">
        <title>Distinctive expansion of potential virulence genes in the genome of the oomycete fish pathogen Saprolegnia parasitica.</title>
        <authorList>
            <person name="Jiang R.H."/>
            <person name="de Bruijn I."/>
            <person name="Haas B.J."/>
            <person name="Belmonte R."/>
            <person name="Lobach L."/>
            <person name="Christie J."/>
            <person name="van den Ackerveken G."/>
            <person name="Bottin A."/>
            <person name="Bulone V."/>
            <person name="Diaz-Moreno S.M."/>
            <person name="Dumas B."/>
            <person name="Fan L."/>
            <person name="Gaulin E."/>
            <person name="Govers F."/>
            <person name="Grenville-Briggs L.J."/>
            <person name="Horner N.R."/>
            <person name="Levin J.Z."/>
            <person name="Mammella M."/>
            <person name="Meijer H.J."/>
            <person name="Morris P."/>
            <person name="Nusbaum C."/>
            <person name="Oome S."/>
            <person name="Phillips A.J."/>
            <person name="van Rooyen D."/>
            <person name="Rzeszutek E."/>
            <person name="Saraiva M."/>
            <person name="Secombes C.J."/>
            <person name="Seidl M.F."/>
            <person name="Snel B."/>
            <person name="Stassen J.H."/>
            <person name="Sykes S."/>
            <person name="Tripathy S."/>
            <person name="van den Berg H."/>
            <person name="Vega-Arreguin J.C."/>
            <person name="Wawra S."/>
            <person name="Young S.K."/>
            <person name="Zeng Q."/>
            <person name="Dieguez-Uribeondo J."/>
            <person name="Russ C."/>
            <person name="Tyler B.M."/>
            <person name="van West P."/>
        </authorList>
    </citation>
    <scope>NUCLEOTIDE SEQUENCE [LARGE SCALE GENOMIC DNA]</scope>
    <source>
        <strain evidence="4 5">CBS 223.65</strain>
    </source>
</reference>
<keyword evidence="5" id="KW-1185">Reference proteome</keyword>
<dbReference type="Proteomes" id="UP000030745">
    <property type="component" value="Unassembled WGS sequence"/>
</dbReference>
<dbReference type="STRING" id="695850.A0A067D9K0"/>
<organism evidence="4 5">
    <name type="scientific">Saprolegnia parasitica (strain CBS 223.65)</name>
    <dbReference type="NCBI Taxonomy" id="695850"/>
    <lineage>
        <taxon>Eukaryota</taxon>
        <taxon>Sar</taxon>
        <taxon>Stramenopiles</taxon>
        <taxon>Oomycota</taxon>
        <taxon>Saprolegniomycetes</taxon>
        <taxon>Saprolegniales</taxon>
        <taxon>Saprolegniaceae</taxon>
        <taxon>Saprolegnia</taxon>
    </lineage>
</organism>
<sequence length="332" mass="34495">MRWVRAYSIGLMGLLALASASDNVAPGQAPRWLRSASSSTGSGSRIVASQQPLLTPAPTEATVAPTVAPKTSVPPLSTATPTASPTSSPTASPTDRPTDEPTSPLPASTTTSAPVDTTAPVTKSPTPTPLPSPLPDTTHQPVTTRPEPSSVPPASRVVTTLPRTSLPKPITTADQAVESTSAPTVAVAAANAAPLSQYVVPAVVVAAVVIFLLVASIVRLRSRQNDEQHIPSPYSTRPAGSFQGIAVPARASVSSGTSFPHSRAARGRNGSVDASFRWRSQSDDQTSFTRSSLASSLNGTRLQCLDEEVAQRRAHYDAKRITSPTSFNEVVL</sequence>
<evidence type="ECO:0000313" key="5">
    <source>
        <dbReference type="Proteomes" id="UP000030745"/>
    </source>
</evidence>
<feature type="compositionally biased region" description="Low complexity" evidence="1">
    <location>
        <begin position="101"/>
        <end position="125"/>
    </location>
</feature>
<feature type="signal peptide" evidence="3">
    <location>
        <begin position="1"/>
        <end position="20"/>
    </location>
</feature>
<feature type="compositionally biased region" description="Low complexity" evidence="1">
    <location>
        <begin position="56"/>
        <end position="94"/>
    </location>
</feature>
<keyword evidence="2" id="KW-0812">Transmembrane</keyword>
<keyword evidence="2" id="KW-0472">Membrane</keyword>
<dbReference type="EMBL" id="KK583189">
    <property type="protein sequence ID" value="KDO35326.1"/>
    <property type="molecule type" value="Genomic_DNA"/>
</dbReference>
<feature type="transmembrane region" description="Helical" evidence="2">
    <location>
        <begin position="198"/>
        <end position="218"/>
    </location>
</feature>
<feature type="compositionally biased region" description="Low complexity" evidence="1">
    <location>
        <begin position="34"/>
        <end position="49"/>
    </location>
</feature>
<protein>
    <submittedName>
        <fullName evidence="4">Uncharacterized protein</fullName>
    </submittedName>
</protein>
<keyword evidence="2" id="KW-1133">Transmembrane helix</keyword>
<keyword evidence="3" id="KW-0732">Signal</keyword>
<dbReference type="GeneID" id="24122827"/>
<name>A0A067D9K0_SAPPC</name>
<feature type="region of interest" description="Disordered" evidence="1">
    <location>
        <begin position="25"/>
        <end position="176"/>
    </location>
</feature>
<dbReference type="VEuPathDB" id="FungiDB:SPRG_00175"/>
<accession>A0A067D9K0</accession>